<reference evidence="2 4" key="2">
    <citation type="submission" date="2017-12" db="EMBL/GenBank/DDBJ databases">
        <title>Phylogenetic diversity of female urinary microbiome.</title>
        <authorList>
            <person name="Thomas-White K."/>
            <person name="Wolfe A.J."/>
        </authorList>
    </citation>
    <scope>NUCLEOTIDE SEQUENCE [LARGE SCALE GENOMIC DNA]</scope>
    <source>
        <strain evidence="2 4">UMB0844</strain>
    </source>
</reference>
<name>A0A133Y0G8_9LACT</name>
<accession>A0A133Y0G8</accession>
<keyword evidence="4" id="KW-1185">Reference proteome</keyword>
<dbReference type="STRING" id="87541.AWM71_04380"/>
<dbReference type="Proteomes" id="UP000234775">
    <property type="component" value="Unassembled WGS sequence"/>
</dbReference>
<evidence type="ECO:0000313" key="1">
    <source>
        <dbReference type="EMBL" id="KXB36686.1"/>
    </source>
</evidence>
<evidence type="ECO:0000313" key="2">
    <source>
        <dbReference type="EMBL" id="PKY90876.1"/>
    </source>
</evidence>
<reference evidence="1 3" key="1">
    <citation type="submission" date="2016-01" db="EMBL/GenBank/DDBJ databases">
        <authorList>
            <person name="Oliw E.H."/>
        </authorList>
    </citation>
    <scope>NUCLEOTIDE SEQUENCE [LARGE SCALE GENOMIC DNA]</scope>
    <source>
        <strain evidence="1 3">KA00635</strain>
    </source>
</reference>
<dbReference type="EMBL" id="LSCQ01000039">
    <property type="protein sequence ID" value="KXB36686.1"/>
    <property type="molecule type" value="Genomic_DNA"/>
</dbReference>
<dbReference type="Proteomes" id="UP000070422">
    <property type="component" value="Unassembled WGS sequence"/>
</dbReference>
<sequence length="277" mass="32150">MGVDKMMISVLMVESKVKSDLRVKALLPKAFSIIQTIYQPGIVIAPQQVTSTQWIIGFNHTSLSFLAYRFLEQLLYPLDLKGGISYGKWDKEKLWDSPVVVYAAYALDEAKDLKTIQVLYNANYMEDQLTNMLLKSWSHILYEQSEIQRTLRFSYEIQNPLFLSYGMIKEDWPFDDMEAVELLKVPFYQAYEKLQDYQMMDFKKKKALRCIDLHQAISSESYLVTGLFKKGYATAMAAMNHTTRQNIDYHIHNGSFADERNYAAALVLQLEREELAI</sequence>
<dbReference type="EMBL" id="PKGZ01000007">
    <property type="protein sequence ID" value="PKY90876.1"/>
    <property type="molecule type" value="Genomic_DNA"/>
</dbReference>
<dbReference type="PATRIC" id="fig|87541.4.peg.741"/>
<evidence type="ECO:0000313" key="3">
    <source>
        <dbReference type="Proteomes" id="UP000070422"/>
    </source>
</evidence>
<protein>
    <submittedName>
        <fullName evidence="1">Uncharacterized protein</fullName>
    </submittedName>
</protein>
<organism evidence="1 3">
    <name type="scientific">Aerococcus christensenii</name>
    <dbReference type="NCBI Taxonomy" id="87541"/>
    <lineage>
        <taxon>Bacteria</taxon>
        <taxon>Bacillati</taxon>
        <taxon>Bacillota</taxon>
        <taxon>Bacilli</taxon>
        <taxon>Lactobacillales</taxon>
        <taxon>Aerococcaceae</taxon>
        <taxon>Aerococcus</taxon>
    </lineage>
</organism>
<proteinExistence type="predicted"/>
<evidence type="ECO:0000313" key="4">
    <source>
        <dbReference type="Proteomes" id="UP000234775"/>
    </source>
</evidence>
<gene>
    <name evidence="2" type="ORF">CYJ27_07200</name>
    <name evidence="1" type="ORF">HMPREF3187_00742</name>
</gene>
<comment type="caution">
    <text evidence="1">The sequence shown here is derived from an EMBL/GenBank/DDBJ whole genome shotgun (WGS) entry which is preliminary data.</text>
</comment>
<dbReference type="AlphaFoldDB" id="A0A133Y0G8"/>